<name>A0A0G3EF79_9BACT</name>
<dbReference type="GO" id="GO:0097367">
    <property type="term" value="F:carbohydrate derivative binding"/>
    <property type="evidence" value="ECO:0007669"/>
    <property type="project" value="InterPro"/>
</dbReference>
<keyword evidence="2" id="KW-0413">Isomerase</keyword>
<evidence type="ECO:0000313" key="2">
    <source>
        <dbReference type="EMBL" id="AKJ64082.1"/>
    </source>
</evidence>
<keyword evidence="3" id="KW-1185">Reference proteome</keyword>
<dbReference type="GO" id="GO:0016853">
    <property type="term" value="F:isomerase activity"/>
    <property type="evidence" value="ECO:0007669"/>
    <property type="project" value="UniProtKB-KW"/>
</dbReference>
<reference evidence="2 3" key="2">
    <citation type="journal article" date="2016" name="ISME J.">
        <title>Characterization of the first cultured representative of Verrucomicrobia subdivision 5 indicates the proposal of a novel phylum.</title>
        <authorList>
            <person name="Spring S."/>
            <person name="Bunk B."/>
            <person name="Sproer C."/>
            <person name="Schumann P."/>
            <person name="Rohde M."/>
            <person name="Tindall B.J."/>
            <person name="Klenk H.P."/>
        </authorList>
    </citation>
    <scope>NUCLEOTIDE SEQUENCE [LARGE SCALE GENOMIC DNA]</scope>
    <source>
        <strain evidence="2 3">L21-Fru-AB</strain>
    </source>
</reference>
<dbReference type="SUPFAM" id="SSF53697">
    <property type="entry name" value="SIS domain"/>
    <property type="match status" value="1"/>
</dbReference>
<evidence type="ECO:0000313" key="3">
    <source>
        <dbReference type="Proteomes" id="UP000035268"/>
    </source>
</evidence>
<evidence type="ECO:0000259" key="1">
    <source>
        <dbReference type="PROSITE" id="PS51464"/>
    </source>
</evidence>
<dbReference type="InterPro" id="IPR046348">
    <property type="entry name" value="SIS_dom_sf"/>
</dbReference>
<dbReference type="STRING" id="1307763.L21SP4_00819"/>
<protein>
    <submittedName>
        <fullName evidence="2">Phosphoheptose isomerase</fullName>
        <ecNumber evidence="2">5.3.1.28</ecNumber>
    </submittedName>
</protein>
<dbReference type="PANTHER" id="PTHR30390">
    <property type="entry name" value="SEDOHEPTULOSE 7-PHOSPHATE ISOMERASE / DNAA INITIATOR-ASSOCIATING FACTOR FOR REPLICATION INITIATION"/>
    <property type="match status" value="1"/>
</dbReference>
<dbReference type="InterPro" id="IPR050099">
    <property type="entry name" value="SIS_GmhA/DiaA_subfam"/>
</dbReference>
<accession>A0A0G3EF79</accession>
<dbReference type="OrthoDB" id="9810929at2"/>
<dbReference type="Gene3D" id="3.40.50.10490">
    <property type="entry name" value="Glucose-6-phosphate isomerase like protein, domain 1"/>
    <property type="match status" value="1"/>
</dbReference>
<dbReference type="EMBL" id="CP010904">
    <property type="protein sequence ID" value="AKJ64082.1"/>
    <property type="molecule type" value="Genomic_DNA"/>
</dbReference>
<feature type="domain" description="SIS" evidence="1">
    <location>
        <begin position="32"/>
        <end position="192"/>
    </location>
</feature>
<dbReference type="AlphaFoldDB" id="A0A0G3EF79"/>
<dbReference type="Proteomes" id="UP000035268">
    <property type="component" value="Chromosome"/>
</dbReference>
<dbReference type="PATRIC" id="fig|1609981.3.peg.853"/>
<dbReference type="EC" id="5.3.1.28" evidence="2"/>
<dbReference type="InterPro" id="IPR035461">
    <property type="entry name" value="GmhA/DiaA"/>
</dbReference>
<gene>
    <name evidence="2" type="primary">gmhA</name>
    <name evidence="2" type="ORF">L21SP4_00819</name>
</gene>
<dbReference type="Pfam" id="PF13580">
    <property type="entry name" value="SIS_2"/>
    <property type="match status" value="1"/>
</dbReference>
<sequence>MNWNAIRTDHAGVADHVFGPMRPAVETAAETMVCALRAGGKILCCGNGGSAADAQHFAAEILNRFETDHEPWPALALTTDSSVLTSIANDYDYAEVFGKQVRGLGRPGDVLLAISTRGHSESVVRAAKAARGAGLTSIALTGADGGTLAEYCDQALIVKCSRVTARIQEGHAMIVHLLAGIIEERMSEERSDLGTSRR</sequence>
<dbReference type="KEGG" id="vbl:L21SP4_00819"/>
<reference evidence="3" key="1">
    <citation type="submission" date="2015-02" db="EMBL/GenBank/DDBJ databases">
        <title>Description and complete genome sequence of the first cultured representative of the subdivision 5 of the Verrucomicrobia phylum.</title>
        <authorList>
            <person name="Spring S."/>
            <person name="Bunk B."/>
            <person name="Sproer C."/>
            <person name="Klenk H.-P."/>
        </authorList>
    </citation>
    <scope>NUCLEOTIDE SEQUENCE [LARGE SCALE GENOMIC DNA]</scope>
    <source>
        <strain evidence="3">L21-Fru-AB</strain>
    </source>
</reference>
<dbReference type="GO" id="GO:1901135">
    <property type="term" value="P:carbohydrate derivative metabolic process"/>
    <property type="evidence" value="ECO:0007669"/>
    <property type="project" value="InterPro"/>
</dbReference>
<dbReference type="PANTHER" id="PTHR30390:SF6">
    <property type="entry name" value="DNAA INITIATOR-ASSOCIATING PROTEIN DIAA"/>
    <property type="match status" value="1"/>
</dbReference>
<proteinExistence type="predicted"/>
<dbReference type="CDD" id="cd05006">
    <property type="entry name" value="SIS_GmhA"/>
    <property type="match status" value="1"/>
</dbReference>
<dbReference type="RefSeq" id="WP_052881447.1">
    <property type="nucleotide sequence ID" value="NZ_CP010904.1"/>
</dbReference>
<dbReference type="PROSITE" id="PS51464">
    <property type="entry name" value="SIS"/>
    <property type="match status" value="1"/>
</dbReference>
<organism evidence="2 3">
    <name type="scientific">Kiritimatiella glycovorans</name>
    <dbReference type="NCBI Taxonomy" id="1307763"/>
    <lineage>
        <taxon>Bacteria</taxon>
        <taxon>Pseudomonadati</taxon>
        <taxon>Kiritimatiellota</taxon>
        <taxon>Kiritimatiellia</taxon>
        <taxon>Kiritimatiellales</taxon>
        <taxon>Kiritimatiellaceae</taxon>
        <taxon>Kiritimatiella</taxon>
    </lineage>
</organism>
<dbReference type="InterPro" id="IPR001347">
    <property type="entry name" value="SIS_dom"/>
</dbReference>